<dbReference type="InterPro" id="IPR007193">
    <property type="entry name" value="Upf2/Nmd2_C"/>
</dbReference>
<evidence type="ECO:0000256" key="1">
    <source>
        <dbReference type="ARBA" id="ARBA00004496"/>
    </source>
</evidence>
<feature type="compositionally biased region" description="Polar residues" evidence="3">
    <location>
        <begin position="1250"/>
        <end position="1262"/>
    </location>
</feature>
<dbReference type="SUPFAM" id="SSF48371">
    <property type="entry name" value="ARM repeat"/>
    <property type="match status" value="2"/>
</dbReference>
<feature type="compositionally biased region" description="Acidic residues" evidence="3">
    <location>
        <begin position="1037"/>
        <end position="1047"/>
    </location>
</feature>
<protein>
    <submittedName>
        <fullName evidence="5">Nonsense-mediated mRNA decay factor</fullName>
    </submittedName>
</protein>
<dbReference type="Gene3D" id="4.10.80.160">
    <property type="match status" value="1"/>
</dbReference>
<dbReference type="PANTHER" id="PTHR12839">
    <property type="entry name" value="NONSENSE-MEDIATED MRNA DECAY PROTEIN 2 UP-FRAMESHIFT SUPPRESSOR 2"/>
    <property type="match status" value="1"/>
</dbReference>
<organism evidence="5 6">
    <name type="scientific">Niveomyces insectorum RCEF 264</name>
    <dbReference type="NCBI Taxonomy" id="1081102"/>
    <lineage>
        <taxon>Eukaryota</taxon>
        <taxon>Fungi</taxon>
        <taxon>Dikarya</taxon>
        <taxon>Ascomycota</taxon>
        <taxon>Pezizomycotina</taxon>
        <taxon>Sordariomycetes</taxon>
        <taxon>Hypocreomycetidae</taxon>
        <taxon>Hypocreales</taxon>
        <taxon>Cordycipitaceae</taxon>
        <taxon>Niveomyces</taxon>
    </lineage>
</organism>
<dbReference type="FunFam" id="4.10.80.160:FF:000001">
    <property type="entry name" value="Nonsense-mediated mRNA decay factor (Upf2)"/>
    <property type="match status" value="1"/>
</dbReference>
<dbReference type="InterPro" id="IPR016024">
    <property type="entry name" value="ARM-type_fold"/>
</dbReference>
<dbReference type="GO" id="GO:0003723">
    <property type="term" value="F:RNA binding"/>
    <property type="evidence" value="ECO:0007669"/>
    <property type="project" value="InterPro"/>
</dbReference>
<keyword evidence="6" id="KW-1185">Reference proteome</keyword>
<evidence type="ECO:0000313" key="5">
    <source>
        <dbReference type="EMBL" id="OAA54802.1"/>
    </source>
</evidence>
<reference evidence="5 6" key="1">
    <citation type="journal article" date="2016" name="Genome Biol. Evol.">
        <title>Divergent and convergent evolution of fungal pathogenicity.</title>
        <authorList>
            <person name="Shang Y."/>
            <person name="Xiao G."/>
            <person name="Zheng P."/>
            <person name="Cen K."/>
            <person name="Zhan S."/>
            <person name="Wang C."/>
        </authorList>
    </citation>
    <scope>NUCLEOTIDE SEQUENCE [LARGE SCALE GENOMIC DNA]</scope>
    <source>
        <strain evidence="5 6">RCEF 264</strain>
    </source>
</reference>
<sequence length="1305" mass="146114">MDRAKKRQLRALNERAWTGETGIFAVNKSLDSSLKKNAAFIRRLRTAISSANLNSFLQEIASLSLSKYLSEIVSACYEGLCRLKNPADIEAGVEIVSALHQRFGAAEFTGYLGWLLGKGMASPDKSQLKTQSTEAREKDEKERITLQRVLLRIVTELWLVGVLRTLDDINRPDDATKGAAGKTAEVKFRSTPASNKGAGVGGTAEPFPLAVLKDLLGHDRDHANLPLLVTFVKTFTWDILGVKSAGSDGRKISEEDGTTAAAAAAAAAAATATTTTTTTTNGSSTELVVDDDNDAQTLEQADTPQDAVVLDDPPITPPELQEKFRSVLTRYFEDVKNHLVRDQKAISSQSRRNAEAYVKSGEVFEDRQFNFEKQVKAQERLVSNAQVIADVLGVEMPDLKEGNEGPSATGGSIGIVKAGDYLRGQGDAAGIWEDEDERRFYENLVDLKGKVPGILLEDGKKKKADADEPVGKKTDTAAETAETTNKAADSPSAAPGAATAPTDDSSASVVNKTIGAQVDTLLLRLPELTNKDSIDQTAIDFCFLNSKASRNRLVKALTEVPKGRSDLLPCWARLVATLGRYMPDIPKGLVDYLDAEFRSLQRRKDKDFLGQVRLSNIRYLAELTKFGIVPEHVVFHCLKVSLDDFSRMNIEIISNLLENCGRYLLRNPETSPRMASFLETLQRKKSMQHIGQTERMLIENAVYYVDPPERPAIQQKERTPMDLFIRKLVYVDLSKRNANKILKQVQKLHWEEDEVVEHLRRVFSRPQKVKYGNIHLLAGLLSTLYRHHSAFVIDVVDGVIESICFGLELNDFRLNQRRLAEVKYLGEFYTYRLLENPVIFDTMYKILTLGHGGPPVPGRINPLDLPDEYFRIRLVATLLETTGMYFNKGAAGKKLDYFLSFFQYYIFTKNPLPMDIEFIVQDTFALIRPQWKLATSFEEACKVFQVAMAQDQKLSGVDKAAEPYDGAASDEESSDEENDNENELENENADDLAVGEVDGDEESSSADEDAEDDGDRPELTDHSESEDEEIVVTREEEQIDPEDEAEFEREYARMMAESLESRKFDRRPMFDVALPVRPKTREPSSMVAEQTAVSPGNGEEGTRGGGGASTMAFSLLTKRGNRQQTRTLELPSDSDFAVAMRNQQQAEREEQQRIKNLVLNLDLRENDEPDGNEKPASYFHNRPEKANKDRSQRVRKLQLSDVDWYGNPCNNVMTNMVQIERGGAAERAPRRLQKHRRQLEHRRQQRQRKSSLSETSVEQNTVEPHAGVADFVAERKERAAGRLPRRSSHVNNKRWRGRIFGVSAF</sequence>
<evidence type="ECO:0000313" key="6">
    <source>
        <dbReference type="Proteomes" id="UP000076874"/>
    </source>
</evidence>
<dbReference type="Pfam" id="PF02854">
    <property type="entry name" value="MIF4G"/>
    <property type="match status" value="2"/>
</dbReference>
<comment type="subcellular location">
    <subcellularLocation>
        <location evidence="1">Cytoplasm</location>
    </subcellularLocation>
</comment>
<gene>
    <name evidence="5" type="ORF">SPI_08673</name>
</gene>
<dbReference type="STRING" id="1081102.A0A167MVH4"/>
<accession>A0A167MVH4</accession>
<dbReference type="SMART" id="SM00543">
    <property type="entry name" value="MIF4G"/>
    <property type="match status" value="2"/>
</dbReference>
<dbReference type="OrthoDB" id="27832at2759"/>
<evidence type="ECO:0000256" key="3">
    <source>
        <dbReference type="SAM" id="MobiDB-lite"/>
    </source>
</evidence>
<dbReference type="FunFam" id="1.25.40.180:FF:000052">
    <property type="entry name" value="Nonsense-mediated mRNA decay factor"/>
    <property type="match status" value="1"/>
</dbReference>
<dbReference type="Proteomes" id="UP000076874">
    <property type="component" value="Unassembled WGS sequence"/>
</dbReference>
<feature type="domain" description="MIF4G" evidence="4">
    <location>
        <begin position="518"/>
        <end position="708"/>
    </location>
</feature>
<dbReference type="Gene3D" id="1.25.40.180">
    <property type="match status" value="3"/>
</dbReference>
<feature type="region of interest" description="Disordered" evidence="3">
    <location>
        <begin position="1223"/>
        <end position="1267"/>
    </location>
</feature>
<feature type="compositionally biased region" description="Acidic residues" evidence="3">
    <location>
        <begin position="968"/>
        <end position="990"/>
    </location>
</feature>
<dbReference type="InterPro" id="IPR003890">
    <property type="entry name" value="MIF4G-like_typ-3"/>
</dbReference>
<proteinExistence type="predicted"/>
<feature type="region of interest" description="Disordered" evidence="3">
    <location>
        <begin position="1162"/>
        <end position="1192"/>
    </location>
</feature>
<keyword evidence="2" id="KW-0963">Cytoplasm</keyword>
<dbReference type="Pfam" id="PF04050">
    <property type="entry name" value="Upf2"/>
    <property type="match status" value="1"/>
</dbReference>
<feature type="compositionally biased region" description="Low complexity" evidence="3">
    <location>
        <begin position="477"/>
        <end position="507"/>
    </location>
</feature>
<feature type="compositionally biased region" description="Basic and acidic residues" evidence="3">
    <location>
        <begin position="1181"/>
        <end position="1192"/>
    </location>
</feature>
<feature type="region of interest" description="Disordered" evidence="3">
    <location>
        <begin position="1075"/>
        <end position="1110"/>
    </location>
</feature>
<dbReference type="EMBL" id="AZHD01000022">
    <property type="protein sequence ID" value="OAA54802.1"/>
    <property type="molecule type" value="Genomic_DNA"/>
</dbReference>
<feature type="compositionally biased region" description="Basic residues" evidence="3">
    <location>
        <begin position="1230"/>
        <end position="1249"/>
    </location>
</feature>
<feature type="domain" description="MIF4G" evidence="4">
    <location>
        <begin position="723"/>
        <end position="930"/>
    </location>
</feature>
<dbReference type="GO" id="GO:0035145">
    <property type="term" value="C:exon-exon junction complex"/>
    <property type="evidence" value="ECO:0007669"/>
    <property type="project" value="TreeGrafter"/>
</dbReference>
<dbReference type="InterPro" id="IPR039762">
    <property type="entry name" value="Nmd2/UPF2"/>
</dbReference>
<dbReference type="GO" id="GO:0000184">
    <property type="term" value="P:nuclear-transcribed mRNA catabolic process, nonsense-mediated decay"/>
    <property type="evidence" value="ECO:0007669"/>
    <property type="project" value="InterPro"/>
</dbReference>
<feature type="compositionally biased region" description="Basic and acidic residues" evidence="3">
    <location>
        <begin position="459"/>
        <end position="476"/>
    </location>
</feature>
<name>A0A167MVH4_9HYPO</name>
<feature type="region of interest" description="Disordered" evidence="3">
    <location>
        <begin position="955"/>
        <end position="1050"/>
    </location>
</feature>
<feature type="compositionally biased region" description="Acidic residues" evidence="3">
    <location>
        <begin position="997"/>
        <end position="1015"/>
    </location>
</feature>
<comment type="caution">
    <text evidence="5">The sequence shown here is derived from an EMBL/GenBank/DDBJ whole genome shotgun (WGS) entry which is preliminary data.</text>
</comment>
<dbReference type="FunFam" id="1.25.40.180:FF:000037">
    <property type="entry name" value="Nonsense-mediated mRNA decay factor (Upf2)"/>
    <property type="match status" value="1"/>
</dbReference>
<dbReference type="GO" id="GO:0005737">
    <property type="term" value="C:cytoplasm"/>
    <property type="evidence" value="ECO:0007669"/>
    <property type="project" value="UniProtKB-SubCell"/>
</dbReference>
<feature type="region of interest" description="Disordered" evidence="3">
    <location>
        <begin position="459"/>
        <end position="507"/>
    </location>
</feature>
<evidence type="ECO:0000259" key="4">
    <source>
        <dbReference type="SMART" id="SM00543"/>
    </source>
</evidence>
<evidence type="ECO:0000256" key="2">
    <source>
        <dbReference type="ARBA" id="ARBA00022490"/>
    </source>
</evidence>
<dbReference type="PANTHER" id="PTHR12839:SF7">
    <property type="entry name" value="REGULATOR OF NONSENSE TRANSCRIPTS 2"/>
    <property type="match status" value="1"/>
</dbReference>